<protein>
    <submittedName>
        <fullName evidence="2">Putative antibiotic biosynthesis monooxygenase</fullName>
    </submittedName>
</protein>
<dbReference type="RefSeq" id="WP_003531329.1">
    <property type="nucleotide sequence ID" value="NZ_AGVV01000042.1"/>
</dbReference>
<dbReference type="EMBL" id="AGVV01000042">
    <property type="protein sequence ID" value="EHK76183.1"/>
    <property type="molecule type" value="Genomic_DNA"/>
</dbReference>
<accession>H0G3C4</accession>
<evidence type="ECO:0000313" key="2">
    <source>
        <dbReference type="EMBL" id="EHK76183.1"/>
    </source>
</evidence>
<dbReference type="PATRIC" id="fig|1107881.3.peg.4041"/>
<dbReference type="Proteomes" id="UP000004038">
    <property type="component" value="Unassembled WGS sequence"/>
</dbReference>
<keyword evidence="2" id="KW-0503">Monooxygenase</keyword>
<sequence length="107" mass="11893">MIVEVAEISVKTGSEAQFEAGVSRAAPLFLRAKGCHGVALHRVVETPHVYRLLVKWETVDDHMVGFRNSEDFQEWRRLVSPYFDGAPKVTHSEGVALSSTEPSLAQE</sequence>
<dbReference type="Gene3D" id="3.30.70.100">
    <property type="match status" value="1"/>
</dbReference>
<dbReference type="Pfam" id="PF03992">
    <property type="entry name" value="ABM"/>
    <property type="match status" value="1"/>
</dbReference>
<dbReference type="InterPro" id="IPR007138">
    <property type="entry name" value="ABM_dom"/>
</dbReference>
<organism evidence="2 3">
    <name type="scientific">Sinorhizobium meliloti CCNWSX0020</name>
    <dbReference type="NCBI Taxonomy" id="1107881"/>
    <lineage>
        <taxon>Bacteria</taxon>
        <taxon>Pseudomonadati</taxon>
        <taxon>Pseudomonadota</taxon>
        <taxon>Alphaproteobacteria</taxon>
        <taxon>Hyphomicrobiales</taxon>
        <taxon>Rhizobiaceae</taxon>
        <taxon>Sinorhizobium/Ensifer group</taxon>
        <taxon>Sinorhizobium</taxon>
    </lineage>
</organism>
<evidence type="ECO:0000313" key="3">
    <source>
        <dbReference type="Proteomes" id="UP000004038"/>
    </source>
</evidence>
<keyword evidence="2" id="KW-0560">Oxidoreductase</keyword>
<evidence type="ECO:0000259" key="1">
    <source>
        <dbReference type="PROSITE" id="PS51725"/>
    </source>
</evidence>
<name>H0G3C4_RHIML</name>
<feature type="domain" description="ABM" evidence="1">
    <location>
        <begin position="2"/>
        <end position="91"/>
    </location>
</feature>
<dbReference type="PROSITE" id="PS51725">
    <property type="entry name" value="ABM"/>
    <property type="match status" value="1"/>
</dbReference>
<proteinExistence type="predicted"/>
<dbReference type="AlphaFoldDB" id="H0G3C4"/>
<reference evidence="2 3" key="1">
    <citation type="journal article" date="2012" name="J. Bacteriol.">
        <title>Draft Genome Sequence of Sinorhizobium meliloti CCNWSX0020, a Nitrogen-Fixing Symbiont with Copper Tolerance Capability Isolated from Lead-Zinc Mine Tailings.</title>
        <authorList>
            <person name="Li Z."/>
            <person name="Ma Z."/>
            <person name="Hao X."/>
            <person name="Wei G."/>
        </authorList>
    </citation>
    <scope>NUCLEOTIDE SEQUENCE [LARGE SCALE GENOMIC DNA]</scope>
    <source>
        <strain evidence="2 3">CCNWSX0020</strain>
    </source>
</reference>
<gene>
    <name evidence="2" type="ORF">SM0020_19854</name>
</gene>
<dbReference type="InterPro" id="IPR011008">
    <property type="entry name" value="Dimeric_a/b-barrel"/>
</dbReference>
<dbReference type="GO" id="GO:0004497">
    <property type="term" value="F:monooxygenase activity"/>
    <property type="evidence" value="ECO:0007669"/>
    <property type="project" value="UniProtKB-KW"/>
</dbReference>
<dbReference type="SUPFAM" id="SSF54909">
    <property type="entry name" value="Dimeric alpha+beta barrel"/>
    <property type="match status" value="1"/>
</dbReference>